<name>A0ABS2TSI7_9ACTN</name>
<proteinExistence type="predicted"/>
<gene>
    <name evidence="2" type="ORF">ITX44_17360</name>
</gene>
<dbReference type="Pfam" id="PF19493">
    <property type="entry name" value="Trypco1"/>
    <property type="match status" value="1"/>
</dbReference>
<evidence type="ECO:0000313" key="2">
    <source>
        <dbReference type="EMBL" id="MBM9506286.1"/>
    </source>
</evidence>
<dbReference type="NCBIfam" id="NF041216">
    <property type="entry name" value="CU044_2847_fam"/>
    <property type="match status" value="1"/>
</dbReference>
<feature type="domain" description="Trypsin-co-occurring" evidence="1">
    <location>
        <begin position="2"/>
        <end position="99"/>
    </location>
</feature>
<protein>
    <recommendedName>
        <fullName evidence="1">Trypsin-co-occurring domain-containing protein</fullName>
    </recommendedName>
</protein>
<dbReference type="Proteomes" id="UP000749040">
    <property type="component" value="Unassembled WGS sequence"/>
</dbReference>
<dbReference type="InterPro" id="IPR045794">
    <property type="entry name" value="Trypco1"/>
</dbReference>
<evidence type="ECO:0000313" key="3">
    <source>
        <dbReference type="Proteomes" id="UP000749040"/>
    </source>
</evidence>
<organism evidence="2 3">
    <name type="scientific">Actinacidiphila acididurans</name>
    <dbReference type="NCBI Taxonomy" id="2784346"/>
    <lineage>
        <taxon>Bacteria</taxon>
        <taxon>Bacillati</taxon>
        <taxon>Actinomycetota</taxon>
        <taxon>Actinomycetes</taxon>
        <taxon>Kitasatosporales</taxon>
        <taxon>Streptomycetaceae</taxon>
        <taxon>Actinacidiphila</taxon>
    </lineage>
</organism>
<keyword evidence="3" id="KW-1185">Reference proteome</keyword>
<evidence type="ECO:0000259" key="1">
    <source>
        <dbReference type="Pfam" id="PF19493"/>
    </source>
</evidence>
<dbReference type="EMBL" id="JADKYB010000008">
    <property type="protein sequence ID" value="MBM9506286.1"/>
    <property type="molecule type" value="Genomic_DNA"/>
</dbReference>
<comment type="caution">
    <text evidence="2">The sequence shown here is derived from an EMBL/GenBank/DDBJ whole genome shotgun (WGS) entry which is preliminary data.</text>
</comment>
<sequence>MPLDDGSSLHVEVEARDENGWTRAGRVQDAASAAGRTLQEALAPIRPAMQTVVDQLRGGISPPDTIRLDFGIKFSADAGVVVARTATEASFSVSVEWHRSGEG</sequence>
<accession>A0ABS2TSI7</accession>
<reference evidence="2 3" key="1">
    <citation type="submission" date="2021-01" db="EMBL/GenBank/DDBJ databases">
        <title>Streptomyces acididurans sp. nov., isolated from a peat swamp forest soil.</title>
        <authorList>
            <person name="Chantavorakit T."/>
            <person name="Duangmal K."/>
        </authorList>
    </citation>
    <scope>NUCLEOTIDE SEQUENCE [LARGE SCALE GENOMIC DNA]</scope>
    <source>
        <strain evidence="2 3">KK5PA1</strain>
    </source>
</reference>